<comment type="caution">
    <text evidence="10">The sequence shown here is derived from an EMBL/GenBank/DDBJ whole genome shotgun (WGS) entry which is preliminary data.</text>
</comment>
<comment type="subcellular location">
    <subcellularLocation>
        <location evidence="1 9">Cytoplasm</location>
    </subcellularLocation>
</comment>
<dbReference type="FunFam" id="3.50.80.10:FF:000001">
    <property type="entry name" value="D-aminoacyl-tRNA deacylase"/>
    <property type="match status" value="1"/>
</dbReference>
<dbReference type="PANTHER" id="PTHR10472:SF1">
    <property type="entry name" value="D-AMINOACYL-TRNA DEACYLASE 2"/>
    <property type="match status" value="1"/>
</dbReference>
<dbReference type="EMBL" id="JWZT01003127">
    <property type="protein sequence ID" value="KII67606.1"/>
    <property type="molecule type" value="Genomic_DNA"/>
</dbReference>
<dbReference type="Gene3D" id="3.50.80.10">
    <property type="entry name" value="D-tyrosyl-tRNA(Tyr) deacylase"/>
    <property type="match status" value="1"/>
</dbReference>
<keyword evidence="11" id="KW-1185">Reference proteome</keyword>
<dbReference type="GO" id="GO:0106026">
    <property type="term" value="F:Gly-tRNA(Ala) deacylase activity"/>
    <property type="evidence" value="ECO:0007669"/>
    <property type="project" value="RHEA"/>
</dbReference>
<dbReference type="NCBIfam" id="TIGR00256">
    <property type="entry name" value="D-aminoacyl-tRNA deacylase"/>
    <property type="match status" value="1"/>
</dbReference>
<evidence type="ECO:0000256" key="3">
    <source>
        <dbReference type="ARBA" id="ARBA00011738"/>
    </source>
</evidence>
<name>A0A0C2MK89_THEKT</name>
<comment type="subunit">
    <text evidence="3">Homodimer.</text>
</comment>
<dbReference type="GO" id="GO:0005737">
    <property type="term" value="C:cytoplasm"/>
    <property type="evidence" value="ECO:0007669"/>
    <property type="project" value="UniProtKB-SubCell"/>
</dbReference>
<dbReference type="AlphaFoldDB" id="A0A0C2MK89"/>
<dbReference type="OrthoDB" id="275783at2759"/>
<keyword evidence="9" id="KW-0694">RNA-binding</keyword>
<comment type="similarity">
    <text evidence="2 9">Belongs to the DTD family.</text>
</comment>
<organism evidence="10 11">
    <name type="scientific">Thelohanellus kitauei</name>
    <name type="common">Myxosporean</name>
    <dbReference type="NCBI Taxonomy" id="669202"/>
    <lineage>
        <taxon>Eukaryota</taxon>
        <taxon>Metazoa</taxon>
        <taxon>Cnidaria</taxon>
        <taxon>Myxozoa</taxon>
        <taxon>Myxosporea</taxon>
        <taxon>Bivalvulida</taxon>
        <taxon>Platysporina</taxon>
        <taxon>Myxobolidae</taxon>
        <taxon>Thelohanellus</taxon>
    </lineage>
</organism>
<dbReference type="Proteomes" id="UP000031668">
    <property type="component" value="Unassembled WGS sequence"/>
</dbReference>
<dbReference type="OMA" id="WPDENDK"/>
<gene>
    <name evidence="10" type="ORF">RF11_10278</name>
</gene>
<keyword evidence="5 9" id="KW-0963">Cytoplasm</keyword>
<dbReference type="GO" id="GO:0051500">
    <property type="term" value="F:D-tyrosyl-tRNA(Tyr) deacylase activity"/>
    <property type="evidence" value="ECO:0007669"/>
    <property type="project" value="TreeGrafter"/>
</dbReference>
<evidence type="ECO:0000256" key="7">
    <source>
        <dbReference type="ARBA" id="ARBA00047676"/>
    </source>
</evidence>
<keyword evidence="6 9" id="KW-0378">Hydrolase</keyword>
<evidence type="ECO:0000313" key="10">
    <source>
        <dbReference type="EMBL" id="KII67606.1"/>
    </source>
</evidence>
<dbReference type="InterPro" id="IPR023509">
    <property type="entry name" value="DTD-like_sf"/>
</dbReference>
<comment type="catalytic activity">
    <reaction evidence="7">
        <text>glycyl-tRNA(Ala) + H2O = tRNA(Ala) + glycine + H(+)</text>
        <dbReference type="Rhea" id="RHEA:53744"/>
        <dbReference type="Rhea" id="RHEA-COMP:9657"/>
        <dbReference type="Rhea" id="RHEA-COMP:13640"/>
        <dbReference type="ChEBI" id="CHEBI:15377"/>
        <dbReference type="ChEBI" id="CHEBI:15378"/>
        <dbReference type="ChEBI" id="CHEBI:57305"/>
        <dbReference type="ChEBI" id="CHEBI:78442"/>
        <dbReference type="ChEBI" id="CHEBI:78522"/>
        <dbReference type="EC" id="3.1.1.96"/>
    </reaction>
</comment>
<reference evidence="10 11" key="1">
    <citation type="journal article" date="2014" name="Genome Biol. Evol.">
        <title>The genome of the myxosporean Thelohanellus kitauei shows adaptations to nutrient acquisition within its fish host.</title>
        <authorList>
            <person name="Yang Y."/>
            <person name="Xiong J."/>
            <person name="Zhou Z."/>
            <person name="Huo F."/>
            <person name="Miao W."/>
            <person name="Ran C."/>
            <person name="Liu Y."/>
            <person name="Zhang J."/>
            <person name="Feng J."/>
            <person name="Wang M."/>
            <person name="Wang M."/>
            <person name="Wang L."/>
            <person name="Yao B."/>
        </authorList>
    </citation>
    <scope>NUCLEOTIDE SEQUENCE [LARGE SCALE GENOMIC DNA]</scope>
    <source>
        <strain evidence="10">Wuqing</strain>
    </source>
</reference>
<evidence type="ECO:0000313" key="11">
    <source>
        <dbReference type="Proteomes" id="UP000031668"/>
    </source>
</evidence>
<evidence type="ECO:0000256" key="9">
    <source>
        <dbReference type="RuleBase" id="RU003470"/>
    </source>
</evidence>
<sequence length="150" mass="17151">MKVFVHRVSRACVSVEAIKEAREIGRGICAFVGLSKNDTEDDLRKMADLMLNLKLFDDPTEKRWQMSVMDMNFDVMIVSQFTLNAAVKSNKKLDFNSSMPYQKAQVMFDQFIEIVKLTYNPDLVKVGFFGEYMNVELLADGPVSMMLESN</sequence>
<evidence type="ECO:0000256" key="4">
    <source>
        <dbReference type="ARBA" id="ARBA00013056"/>
    </source>
</evidence>
<proteinExistence type="inferred from homology"/>
<dbReference type="Pfam" id="PF02580">
    <property type="entry name" value="Tyr_Deacylase"/>
    <property type="match status" value="1"/>
</dbReference>
<keyword evidence="9" id="KW-0820">tRNA-binding</keyword>
<evidence type="ECO:0000256" key="8">
    <source>
        <dbReference type="ARBA" id="ARBA00048018"/>
    </source>
</evidence>
<dbReference type="InterPro" id="IPR003732">
    <property type="entry name" value="Daa-tRNA_deacyls_DTD"/>
</dbReference>
<dbReference type="PANTHER" id="PTHR10472">
    <property type="entry name" value="D-TYROSYL-TRNA TYR DEACYLASE"/>
    <property type="match status" value="1"/>
</dbReference>
<dbReference type="EC" id="3.1.1.96" evidence="4 9"/>
<dbReference type="GO" id="GO:0000049">
    <property type="term" value="F:tRNA binding"/>
    <property type="evidence" value="ECO:0007669"/>
    <property type="project" value="UniProtKB-KW"/>
</dbReference>
<evidence type="ECO:0000256" key="1">
    <source>
        <dbReference type="ARBA" id="ARBA00004496"/>
    </source>
</evidence>
<evidence type="ECO:0000256" key="5">
    <source>
        <dbReference type="ARBA" id="ARBA00022490"/>
    </source>
</evidence>
<accession>A0A0C2MK89</accession>
<dbReference type="SUPFAM" id="SSF69500">
    <property type="entry name" value="DTD-like"/>
    <property type="match status" value="1"/>
</dbReference>
<evidence type="ECO:0000256" key="2">
    <source>
        <dbReference type="ARBA" id="ARBA00009673"/>
    </source>
</evidence>
<evidence type="ECO:0000256" key="6">
    <source>
        <dbReference type="ARBA" id="ARBA00022801"/>
    </source>
</evidence>
<protein>
    <recommendedName>
        <fullName evidence="4 9">D-aminoacyl-tRNA deacylase</fullName>
        <ecNumber evidence="4 9">3.1.1.96</ecNumber>
    </recommendedName>
</protein>
<comment type="catalytic activity">
    <reaction evidence="8">
        <text>a D-aminoacyl-tRNA + H2O = a tRNA + a D-alpha-amino acid + H(+)</text>
        <dbReference type="Rhea" id="RHEA:13953"/>
        <dbReference type="Rhea" id="RHEA-COMP:10123"/>
        <dbReference type="Rhea" id="RHEA-COMP:10124"/>
        <dbReference type="ChEBI" id="CHEBI:15377"/>
        <dbReference type="ChEBI" id="CHEBI:15378"/>
        <dbReference type="ChEBI" id="CHEBI:59871"/>
        <dbReference type="ChEBI" id="CHEBI:78442"/>
        <dbReference type="ChEBI" id="CHEBI:79333"/>
        <dbReference type="EC" id="3.1.1.96"/>
    </reaction>
</comment>